<dbReference type="GO" id="GO:0046872">
    <property type="term" value="F:metal ion binding"/>
    <property type="evidence" value="ECO:0007669"/>
    <property type="project" value="UniProtKB-KW"/>
</dbReference>
<keyword evidence="7" id="KW-0732">Signal</keyword>
<dbReference type="PANTHER" id="PTHR10127">
    <property type="entry name" value="DISCOIDIN, CUB, EGF, LAMININ , AND ZINC METALLOPROTEASE DOMAIN CONTAINING"/>
    <property type="match status" value="1"/>
</dbReference>
<evidence type="ECO:0000256" key="5">
    <source>
        <dbReference type="ARBA" id="ARBA00023049"/>
    </source>
</evidence>
<keyword evidence="5 7" id="KW-0482">Metalloprotease</keyword>
<keyword evidence="4 7" id="KW-0862">Zinc</keyword>
<evidence type="ECO:0000259" key="8">
    <source>
        <dbReference type="PROSITE" id="PS51864"/>
    </source>
</evidence>
<name>A0A0N5BZS4_STREA</name>
<feature type="chain" id="PRO_5005733471" description="Metalloendopeptidase" evidence="7">
    <location>
        <begin position="24"/>
        <end position="373"/>
    </location>
</feature>
<sequence length="373" mass="43748">MMKKIVFSSHTILFFILQNMVETITFKKVPPYPIMPNIVKLYISKSLDSEKIYNQLFFLSYTSCLDFHKQNTSNKHIGINFFSTQRKSKVILSTSLKRPTNVYLKKSVIHNEKQLAFYVGLALGLIPEVIRSDRNEHIKIHWKNILKSYKKYYKKEPYNEKYLTNTGFDFSSVMIYNPYYGSKNGKQTFVSKLYPYYEKVLNIFKHFSYNDIKRINYMYCGNICRKENQCLHGGYFIKTCDGCRCPLGFIGNKCENIDSEFDKCSPKNNFLAYSFKKNLLIKNISRFCMYSIKSKKGRKVRITILNTKLSKTNSCDKGIGIEIKYGKDKAAKGLLLCNNYRNIKIPAISSEIYIIFSNYYRDNLLKLSYNEVK</sequence>
<dbReference type="Proteomes" id="UP000046392">
    <property type="component" value="Unplaced"/>
</dbReference>
<evidence type="ECO:0000256" key="4">
    <source>
        <dbReference type="ARBA" id="ARBA00022833"/>
    </source>
</evidence>
<dbReference type="PROSITE" id="PS51864">
    <property type="entry name" value="ASTACIN"/>
    <property type="match status" value="1"/>
</dbReference>
<dbReference type="PROSITE" id="PS01186">
    <property type="entry name" value="EGF_2"/>
    <property type="match status" value="1"/>
</dbReference>
<comment type="caution">
    <text evidence="6">Lacks conserved residue(s) required for the propagation of feature annotation.</text>
</comment>
<keyword evidence="1 7" id="KW-0645">Protease</keyword>
<keyword evidence="3 7" id="KW-0378">Hydrolase</keyword>
<dbReference type="Gene3D" id="3.40.390.10">
    <property type="entry name" value="Collagenase (Catalytic Domain)"/>
    <property type="match status" value="1"/>
</dbReference>
<comment type="cofactor">
    <cofactor evidence="7">
        <name>Zn(2+)</name>
        <dbReference type="ChEBI" id="CHEBI:29105"/>
    </cofactor>
    <text evidence="7">Binds 1 zinc ion per subunit.</text>
</comment>
<dbReference type="PRINTS" id="PR00480">
    <property type="entry name" value="ASTACIN"/>
</dbReference>
<dbReference type="GO" id="GO:0006508">
    <property type="term" value="P:proteolysis"/>
    <property type="evidence" value="ECO:0007669"/>
    <property type="project" value="UniProtKB-KW"/>
</dbReference>
<evidence type="ECO:0000256" key="2">
    <source>
        <dbReference type="ARBA" id="ARBA00022723"/>
    </source>
</evidence>
<proteinExistence type="predicted"/>
<dbReference type="InterPro" id="IPR000742">
    <property type="entry name" value="EGF"/>
</dbReference>
<dbReference type="SUPFAM" id="SSF55486">
    <property type="entry name" value="Metalloproteases ('zincins'), catalytic domain"/>
    <property type="match status" value="1"/>
</dbReference>
<dbReference type="Pfam" id="PF01400">
    <property type="entry name" value="Astacin"/>
    <property type="match status" value="1"/>
</dbReference>
<feature type="signal peptide" evidence="7">
    <location>
        <begin position="1"/>
        <end position="23"/>
    </location>
</feature>
<accession>A0A0N5BZS4</accession>
<evidence type="ECO:0000256" key="1">
    <source>
        <dbReference type="ARBA" id="ARBA00022670"/>
    </source>
</evidence>
<protein>
    <recommendedName>
        <fullName evidence="7">Metalloendopeptidase</fullName>
        <ecNumber evidence="7">3.4.24.-</ecNumber>
    </recommendedName>
</protein>
<keyword evidence="9" id="KW-1185">Reference proteome</keyword>
<evidence type="ECO:0000256" key="6">
    <source>
        <dbReference type="PROSITE-ProRule" id="PRU01211"/>
    </source>
</evidence>
<evidence type="ECO:0000256" key="3">
    <source>
        <dbReference type="ARBA" id="ARBA00022801"/>
    </source>
</evidence>
<dbReference type="InterPro" id="IPR024079">
    <property type="entry name" value="MetalloPept_cat_dom_sf"/>
</dbReference>
<evidence type="ECO:0000313" key="10">
    <source>
        <dbReference type="WBParaSite" id="SPAL_0001126400.1"/>
    </source>
</evidence>
<organism evidence="9 10">
    <name type="scientific">Strongyloides papillosus</name>
    <name type="common">Intestinal threadworm</name>
    <dbReference type="NCBI Taxonomy" id="174720"/>
    <lineage>
        <taxon>Eukaryota</taxon>
        <taxon>Metazoa</taxon>
        <taxon>Ecdysozoa</taxon>
        <taxon>Nematoda</taxon>
        <taxon>Chromadorea</taxon>
        <taxon>Rhabditida</taxon>
        <taxon>Tylenchina</taxon>
        <taxon>Panagrolaimomorpha</taxon>
        <taxon>Strongyloidoidea</taxon>
        <taxon>Strongyloididae</taxon>
        <taxon>Strongyloides</taxon>
    </lineage>
</organism>
<dbReference type="InterPro" id="IPR001506">
    <property type="entry name" value="Peptidase_M12A"/>
</dbReference>
<evidence type="ECO:0000256" key="7">
    <source>
        <dbReference type="RuleBase" id="RU361183"/>
    </source>
</evidence>
<dbReference type="WBParaSite" id="SPAL_0001126400.1">
    <property type="protein sequence ID" value="SPAL_0001126400.1"/>
    <property type="gene ID" value="SPAL_0001126400"/>
</dbReference>
<dbReference type="EC" id="3.4.24.-" evidence="7"/>
<keyword evidence="2 7" id="KW-0479">Metal-binding</keyword>
<dbReference type="GO" id="GO:0004222">
    <property type="term" value="F:metalloendopeptidase activity"/>
    <property type="evidence" value="ECO:0007669"/>
    <property type="project" value="UniProtKB-UniRule"/>
</dbReference>
<feature type="domain" description="Peptidase M12A" evidence="8">
    <location>
        <begin position="22"/>
        <end position="221"/>
    </location>
</feature>
<dbReference type="AlphaFoldDB" id="A0A0N5BZS4"/>
<evidence type="ECO:0000313" key="9">
    <source>
        <dbReference type="Proteomes" id="UP000046392"/>
    </source>
</evidence>
<reference evidence="10" key="1">
    <citation type="submission" date="2017-02" db="UniProtKB">
        <authorList>
            <consortium name="WormBaseParasite"/>
        </authorList>
    </citation>
    <scope>IDENTIFICATION</scope>
</reference>
<dbReference type="PANTHER" id="PTHR10127:SF780">
    <property type="entry name" value="METALLOENDOPEPTIDASE"/>
    <property type="match status" value="1"/>
</dbReference>
<dbReference type="PROSITE" id="PS00022">
    <property type="entry name" value="EGF_1"/>
    <property type="match status" value="1"/>
</dbReference>